<dbReference type="SUPFAM" id="SSF48452">
    <property type="entry name" value="TPR-like"/>
    <property type="match status" value="1"/>
</dbReference>
<dbReference type="Pfam" id="PF13432">
    <property type="entry name" value="TPR_16"/>
    <property type="match status" value="1"/>
</dbReference>
<dbReference type="PANTHER" id="PTHR12558">
    <property type="entry name" value="CELL DIVISION CYCLE 16,23,27"/>
    <property type="match status" value="1"/>
</dbReference>
<gene>
    <name evidence="4" type="ORF">EGW08_021053</name>
</gene>
<feature type="repeat" description="TPR" evidence="2">
    <location>
        <begin position="234"/>
        <end position="267"/>
    </location>
</feature>
<name>A0A3S1B3M1_ELYCH</name>
<dbReference type="SUPFAM" id="SSF81901">
    <property type="entry name" value="HCP-like"/>
    <property type="match status" value="1"/>
</dbReference>
<dbReference type="InterPro" id="IPR019734">
    <property type="entry name" value="TPR_rpt"/>
</dbReference>
<proteinExistence type="predicted"/>
<dbReference type="STRING" id="188477.A0A3S1B3M1"/>
<keyword evidence="1 2" id="KW-0802">TPR repeat</keyword>
<dbReference type="GO" id="GO:0005680">
    <property type="term" value="C:anaphase-promoting complex"/>
    <property type="evidence" value="ECO:0007669"/>
    <property type="project" value="TreeGrafter"/>
</dbReference>
<feature type="repeat" description="TPR" evidence="2">
    <location>
        <begin position="343"/>
        <end position="376"/>
    </location>
</feature>
<dbReference type="Gene3D" id="1.25.40.10">
    <property type="entry name" value="Tetratricopeptide repeat domain"/>
    <property type="match status" value="4"/>
</dbReference>
<evidence type="ECO:0000256" key="2">
    <source>
        <dbReference type="PROSITE-ProRule" id="PRU00339"/>
    </source>
</evidence>
<dbReference type="Pfam" id="PF13181">
    <property type="entry name" value="TPR_8"/>
    <property type="match status" value="1"/>
</dbReference>
<dbReference type="Proteomes" id="UP000271974">
    <property type="component" value="Unassembled WGS sequence"/>
</dbReference>
<protein>
    <recommendedName>
        <fullName evidence="6">Anaphase-promoting complex subunit 7</fullName>
    </recommendedName>
</protein>
<evidence type="ECO:0000256" key="1">
    <source>
        <dbReference type="ARBA" id="ARBA00022803"/>
    </source>
</evidence>
<dbReference type="EMBL" id="RQTK01001259">
    <property type="protein sequence ID" value="RUS71183.1"/>
    <property type="molecule type" value="Genomic_DNA"/>
</dbReference>
<evidence type="ECO:0008006" key="6">
    <source>
        <dbReference type="Google" id="ProtNLM"/>
    </source>
</evidence>
<reference evidence="4 5" key="1">
    <citation type="submission" date="2019-01" db="EMBL/GenBank/DDBJ databases">
        <title>A draft genome assembly of the solar-powered sea slug Elysia chlorotica.</title>
        <authorList>
            <person name="Cai H."/>
            <person name="Li Q."/>
            <person name="Fang X."/>
            <person name="Li J."/>
            <person name="Curtis N.E."/>
            <person name="Altenburger A."/>
            <person name="Shibata T."/>
            <person name="Feng M."/>
            <person name="Maeda T."/>
            <person name="Schwartz J.A."/>
            <person name="Shigenobu S."/>
            <person name="Lundholm N."/>
            <person name="Nishiyama T."/>
            <person name="Yang H."/>
            <person name="Hasebe M."/>
            <person name="Li S."/>
            <person name="Pierce S.K."/>
            <person name="Wang J."/>
        </authorList>
    </citation>
    <scope>NUCLEOTIDE SEQUENCE [LARGE SCALE GENOMIC DNA]</scope>
    <source>
        <strain evidence="4">EC2010</strain>
        <tissue evidence="4">Whole organism of an adult</tissue>
    </source>
</reference>
<accession>A0A3S1B3M1</accession>
<evidence type="ECO:0000313" key="4">
    <source>
        <dbReference type="EMBL" id="RUS71183.1"/>
    </source>
</evidence>
<dbReference type="SMART" id="SM00028">
    <property type="entry name" value="TPR"/>
    <property type="match status" value="6"/>
</dbReference>
<dbReference type="PROSITE" id="PS50005">
    <property type="entry name" value="TPR"/>
    <property type="match status" value="3"/>
</dbReference>
<dbReference type="AlphaFoldDB" id="A0A3S1B3M1"/>
<organism evidence="4 5">
    <name type="scientific">Elysia chlorotica</name>
    <name type="common">Eastern emerald elysia</name>
    <name type="synonym">Sea slug</name>
    <dbReference type="NCBI Taxonomy" id="188477"/>
    <lineage>
        <taxon>Eukaryota</taxon>
        <taxon>Metazoa</taxon>
        <taxon>Spiralia</taxon>
        <taxon>Lophotrochozoa</taxon>
        <taxon>Mollusca</taxon>
        <taxon>Gastropoda</taxon>
        <taxon>Heterobranchia</taxon>
        <taxon>Euthyneura</taxon>
        <taxon>Panpulmonata</taxon>
        <taxon>Sacoglossa</taxon>
        <taxon>Placobranchoidea</taxon>
        <taxon>Plakobranchidae</taxon>
        <taxon>Elysia</taxon>
    </lineage>
</organism>
<sequence>MPGQMFDQIRDLYQAELYEDLKQLMSIVLSLIDGSAGRDSGELLTLAQKYQSLVYYGDALYQLGEYKKAESAYSRCLLLRKMPNKAKIKSSTATEPTSEVDVQFKIYQCLHKMNQNAEALSTLESINTKKRTARVNLALAKLYLHEGRDRSAITCYKEVIREHPLALGALTGLLSLGMRGADVIAYIMNGIPQASYDWLNSWIKGHAHIAAKEYSNAISTFRAMEPNHGLKDNVLVLNSLGEACFHGGHYTQAMAQFRRAHTLDPLCLKNMDVYAYLLSKEKKTAELHALAQSLMSVSETSVEPWVAMGYSSLALHSPNNSKSKTIRAVYCAQKAYNLDNLSVQALVLKGSALLDMKKSPQAIQHFQEAVRMAPNRFEAYQGLIGCYMSNRKIKEALAWATRAFKTIGNNARTCTLIASVLAKDPSCVAKAKQYLNRAMTSDPHLLEPVYLMVDLLIQEQDYVKGVELLRQMLEHHSTTRLHQQLADCLARMNHHQEALHEYNISLSLDPNNSQAREANKRIEKHNEHGLDSSYDVEAEEMMNASDGDPDYNSDMESAWSETDFSQP</sequence>
<evidence type="ECO:0000313" key="5">
    <source>
        <dbReference type="Proteomes" id="UP000271974"/>
    </source>
</evidence>
<feature type="region of interest" description="Disordered" evidence="3">
    <location>
        <begin position="541"/>
        <end position="567"/>
    </location>
</feature>
<dbReference type="PANTHER" id="PTHR12558:SF36">
    <property type="entry name" value="ANAPHASE-PROMOTING COMPLEX SUBUNIT 7"/>
    <property type="match status" value="1"/>
</dbReference>
<comment type="caution">
    <text evidence="4">The sequence shown here is derived from an EMBL/GenBank/DDBJ whole genome shotgun (WGS) entry which is preliminary data.</text>
</comment>
<feature type="repeat" description="TPR" evidence="2">
    <location>
        <begin position="479"/>
        <end position="512"/>
    </location>
</feature>
<dbReference type="GO" id="GO:0045842">
    <property type="term" value="P:positive regulation of mitotic metaphase/anaphase transition"/>
    <property type="evidence" value="ECO:0007669"/>
    <property type="project" value="TreeGrafter"/>
</dbReference>
<dbReference type="OrthoDB" id="308440at2759"/>
<dbReference type="InterPro" id="IPR011990">
    <property type="entry name" value="TPR-like_helical_dom_sf"/>
</dbReference>
<keyword evidence="5" id="KW-1185">Reference proteome</keyword>
<dbReference type="Pfam" id="PF13174">
    <property type="entry name" value="TPR_6"/>
    <property type="match status" value="1"/>
</dbReference>
<evidence type="ECO:0000256" key="3">
    <source>
        <dbReference type="SAM" id="MobiDB-lite"/>
    </source>
</evidence>
<dbReference type="GO" id="GO:0016567">
    <property type="term" value="P:protein ubiquitination"/>
    <property type="evidence" value="ECO:0007669"/>
    <property type="project" value="TreeGrafter"/>
</dbReference>
<dbReference type="GO" id="GO:0051301">
    <property type="term" value="P:cell division"/>
    <property type="evidence" value="ECO:0007669"/>
    <property type="project" value="TreeGrafter"/>
</dbReference>